<dbReference type="GeneID" id="106168283"/>
<evidence type="ECO:0000313" key="6">
    <source>
        <dbReference type="RefSeq" id="XP_013402746.2"/>
    </source>
</evidence>
<evidence type="ECO:0000313" key="5">
    <source>
        <dbReference type="Proteomes" id="UP000085678"/>
    </source>
</evidence>
<name>A0A1S3IXP3_LINAN</name>
<accession>A0A1S3IXP3</accession>
<reference evidence="6" key="1">
    <citation type="submission" date="2025-08" db="UniProtKB">
        <authorList>
            <consortium name="RefSeq"/>
        </authorList>
    </citation>
    <scope>IDENTIFICATION</scope>
    <source>
        <tissue evidence="6">Gonads</tissue>
    </source>
</reference>
<dbReference type="Pfam" id="PF00589">
    <property type="entry name" value="Phage_integrase"/>
    <property type="match status" value="1"/>
</dbReference>
<dbReference type="KEGG" id="lak:106168283"/>
<organism evidence="5 6">
    <name type="scientific">Lingula anatina</name>
    <name type="common">Brachiopod</name>
    <name type="synonym">Lingula unguis</name>
    <dbReference type="NCBI Taxonomy" id="7574"/>
    <lineage>
        <taxon>Eukaryota</taxon>
        <taxon>Metazoa</taxon>
        <taxon>Spiralia</taxon>
        <taxon>Lophotrochozoa</taxon>
        <taxon>Brachiopoda</taxon>
        <taxon>Linguliformea</taxon>
        <taxon>Lingulata</taxon>
        <taxon>Lingulida</taxon>
        <taxon>Linguloidea</taxon>
        <taxon>Lingulidae</taxon>
        <taxon>Lingula</taxon>
    </lineage>
</organism>
<evidence type="ECO:0000256" key="2">
    <source>
        <dbReference type="ARBA" id="ARBA00023172"/>
    </source>
</evidence>
<dbReference type="SUPFAM" id="SSF56349">
    <property type="entry name" value="DNA breaking-rejoining enzymes"/>
    <property type="match status" value="1"/>
</dbReference>
<feature type="region of interest" description="Disordered" evidence="3">
    <location>
        <begin position="22"/>
        <end position="41"/>
    </location>
</feature>
<dbReference type="PANTHER" id="PTHR35617:SF3">
    <property type="entry name" value="CORE-BINDING (CB) DOMAIN-CONTAINING PROTEIN"/>
    <property type="match status" value="1"/>
</dbReference>
<dbReference type="Gene3D" id="1.10.150.130">
    <property type="match status" value="1"/>
</dbReference>
<feature type="domain" description="Tyr recombinase" evidence="4">
    <location>
        <begin position="176"/>
        <end position="386"/>
    </location>
</feature>
<evidence type="ECO:0000259" key="4">
    <source>
        <dbReference type="PROSITE" id="PS51898"/>
    </source>
</evidence>
<dbReference type="Proteomes" id="UP000085678">
    <property type="component" value="Unplaced"/>
</dbReference>
<dbReference type="InterPro" id="IPR010998">
    <property type="entry name" value="Integrase_recombinase_N"/>
</dbReference>
<dbReference type="AlphaFoldDB" id="A0A1S3IXP3"/>
<dbReference type="PANTHER" id="PTHR35617">
    <property type="entry name" value="PHAGE_INTEGRASE DOMAIN-CONTAINING PROTEIN"/>
    <property type="match status" value="1"/>
</dbReference>
<keyword evidence="5" id="KW-1185">Reference proteome</keyword>
<proteinExistence type="predicted"/>
<sequence>MPSENCGRQSYGNSDCAVLENSSLVSETSDTSDRASSVLEEAPATISTSLQRSDSSLVSEPEPISMPLIRDSLKEQRISESAINIIMRSWRDSSHKQYRTYLNKWRVFCFEREIDPIRPPVGLALDFLVELVNTGLSFSALNTARSALSAVIIIDAGVPFGALPIVKRFLKAVFLSKPSSPRYQCIWDVKTVLDYISTMHKVTQLSLKDLSLKLIILMALTSAQRGQTLHLLNMSNLHIGKASYTFTISKHVKQSRPGVSPSVVRFSAYPVNRKLCVVTCLTEYLSRTQILRGEEDSLFISYTRPHKAVGRETISRWIKVMLARAGIDISIFKAHSTRAAATSAANRAAVPLNDILSKAGWSNASTFARFYNKPIINVDHFANRVLDSVGTNK</sequence>
<dbReference type="GO" id="GO:0003677">
    <property type="term" value="F:DNA binding"/>
    <property type="evidence" value="ECO:0007669"/>
    <property type="project" value="UniProtKB-KW"/>
</dbReference>
<protein>
    <submittedName>
        <fullName evidence="6">Uncharacterized protein LOC106168283</fullName>
    </submittedName>
</protein>
<evidence type="ECO:0000256" key="3">
    <source>
        <dbReference type="SAM" id="MobiDB-lite"/>
    </source>
</evidence>
<gene>
    <name evidence="6" type="primary">LOC106168283</name>
</gene>
<keyword evidence="1" id="KW-0238">DNA-binding</keyword>
<evidence type="ECO:0000256" key="1">
    <source>
        <dbReference type="ARBA" id="ARBA00023125"/>
    </source>
</evidence>
<dbReference type="InterPro" id="IPR011010">
    <property type="entry name" value="DNA_brk_join_enz"/>
</dbReference>
<dbReference type="InParanoid" id="A0A1S3IXP3"/>
<dbReference type="OrthoDB" id="10064229at2759"/>
<dbReference type="SUPFAM" id="SSF47823">
    <property type="entry name" value="lambda integrase-like, N-terminal domain"/>
    <property type="match status" value="1"/>
</dbReference>
<dbReference type="RefSeq" id="XP_013402746.2">
    <property type="nucleotide sequence ID" value="XM_013547292.2"/>
</dbReference>
<keyword evidence="2" id="KW-0233">DNA recombination</keyword>
<dbReference type="Gene3D" id="1.10.443.10">
    <property type="entry name" value="Intergrase catalytic core"/>
    <property type="match status" value="1"/>
</dbReference>
<dbReference type="GO" id="GO:0015074">
    <property type="term" value="P:DNA integration"/>
    <property type="evidence" value="ECO:0007669"/>
    <property type="project" value="InterPro"/>
</dbReference>
<dbReference type="InterPro" id="IPR002104">
    <property type="entry name" value="Integrase_catalytic"/>
</dbReference>
<dbReference type="GO" id="GO:0006310">
    <property type="term" value="P:DNA recombination"/>
    <property type="evidence" value="ECO:0007669"/>
    <property type="project" value="UniProtKB-KW"/>
</dbReference>
<dbReference type="InterPro" id="IPR013762">
    <property type="entry name" value="Integrase-like_cat_sf"/>
</dbReference>
<dbReference type="PROSITE" id="PS51898">
    <property type="entry name" value="TYR_RECOMBINASE"/>
    <property type="match status" value="1"/>
</dbReference>